<reference evidence="2 3" key="1">
    <citation type="submission" date="2018-08" db="EMBL/GenBank/DDBJ databases">
        <title>Cellulomonas rhizosphaerae sp. nov., a novel actinomycete isolated from soil.</title>
        <authorList>
            <person name="Tian Y."/>
        </authorList>
    </citation>
    <scope>NUCLEOTIDE SEQUENCE [LARGE SCALE GENOMIC DNA]</scope>
    <source>
        <strain evidence="2 3">NEAU-TCZ24</strain>
    </source>
</reference>
<keyword evidence="1" id="KW-0812">Transmembrane</keyword>
<feature type="transmembrane region" description="Helical" evidence="1">
    <location>
        <begin position="34"/>
        <end position="59"/>
    </location>
</feature>
<organism evidence="2 3">
    <name type="scientific">Cellulomonas rhizosphaerae</name>
    <dbReference type="NCBI Taxonomy" id="2293719"/>
    <lineage>
        <taxon>Bacteria</taxon>
        <taxon>Bacillati</taxon>
        <taxon>Actinomycetota</taxon>
        <taxon>Actinomycetes</taxon>
        <taxon>Micrococcales</taxon>
        <taxon>Cellulomonadaceae</taxon>
        <taxon>Cellulomonas</taxon>
    </lineage>
</organism>
<evidence type="ECO:0000313" key="3">
    <source>
        <dbReference type="Proteomes" id="UP000283374"/>
    </source>
</evidence>
<name>A0A413RRB0_9CELL</name>
<dbReference type="EMBL" id="QWKP01000045">
    <property type="protein sequence ID" value="RHA44556.1"/>
    <property type="molecule type" value="Genomic_DNA"/>
</dbReference>
<gene>
    <name evidence="2" type="ORF">D1825_00615</name>
</gene>
<keyword evidence="1" id="KW-1133">Transmembrane helix</keyword>
<protein>
    <submittedName>
        <fullName evidence="2">Uncharacterized protein</fullName>
    </submittedName>
</protein>
<comment type="caution">
    <text evidence="2">The sequence shown here is derived from an EMBL/GenBank/DDBJ whole genome shotgun (WGS) entry which is preliminary data.</text>
</comment>
<keyword evidence="1" id="KW-0472">Membrane</keyword>
<proteinExistence type="predicted"/>
<accession>A0A413RRB0</accession>
<dbReference type="Proteomes" id="UP000283374">
    <property type="component" value="Unassembled WGS sequence"/>
</dbReference>
<dbReference type="AlphaFoldDB" id="A0A413RRB0"/>
<evidence type="ECO:0000313" key="2">
    <source>
        <dbReference type="EMBL" id="RHA44556.1"/>
    </source>
</evidence>
<dbReference type="RefSeq" id="WP_118765604.1">
    <property type="nucleotide sequence ID" value="NZ_QWKP01000045.1"/>
</dbReference>
<sequence length="185" mass="19205">MSLDPWPPASPGEVDRRRFPTADRVARAGSTDGVWAPVVTVVCFLALVAGVGVVGLVWLGERGCTGEDRSLVEPLAADPMLAEATAPDGAVADGGVASGPCDEDESWADSARDFSFEGTRTAVVQRYTAQAAGHGWTVVAGRGEETELCLTKPLRGTSAYLDLTVTPGRGYTVATYADADSDLGC</sequence>
<evidence type="ECO:0000256" key="1">
    <source>
        <dbReference type="SAM" id="Phobius"/>
    </source>
</evidence>
<keyword evidence="3" id="KW-1185">Reference proteome</keyword>
<dbReference type="OrthoDB" id="3297261at2"/>